<reference evidence="2" key="1">
    <citation type="journal article" date="2012" name="Environ. Microbiol.">
        <title>Genomic content of uncultured Bacteroidetes from contrasting oceanic provinces in the North Atlantic Ocean.</title>
        <authorList>
            <person name="Gomez-Pereira P.R."/>
            <person name="Schuler M."/>
            <person name="Fuchs B.M."/>
            <person name="Bennke C."/>
            <person name="Teeling H."/>
            <person name="Waldmann J."/>
            <person name="Richter M."/>
            <person name="Barbe V."/>
            <person name="Bataille E."/>
            <person name="Glockner F.O."/>
            <person name="Amann R."/>
        </authorList>
    </citation>
    <scope>NUCLEOTIDE SEQUENCE</scope>
</reference>
<gene>
    <name evidence="2" type="ORF">VIS_S18BKA20005</name>
</gene>
<dbReference type="EMBL" id="FO117582">
    <property type="protein sequence ID" value="CCF99526.1"/>
    <property type="molecule type" value="Genomic_DNA"/>
</dbReference>
<feature type="domain" description="Secretion system C-terminal sorting" evidence="1">
    <location>
        <begin position="542"/>
        <end position="618"/>
    </location>
</feature>
<evidence type="ECO:0000313" key="2">
    <source>
        <dbReference type="EMBL" id="CCF99526.1"/>
    </source>
</evidence>
<dbReference type="NCBIfam" id="TIGR04183">
    <property type="entry name" value="Por_Secre_tail"/>
    <property type="match status" value="1"/>
</dbReference>
<name>H6RER5_9BACT</name>
<evidence type="ECO:0000259" key="1">
    <source>
        <dbReference type="Pfam" id="PF18962"/>
    </source>
</evidence>
<dbReference type="InterPro" id="IPR026444">
    <property type="entry name" value="Secre_tail"/>
</dbReference>
<dbReference type="AlphaFoldDB" id="H6RER5"/>
<dbReference type="Pfam" id="PF18962">
    <property type="entry name" value="Por_Secre_tail"/>
    <property type="match status" value="1"/>
</dbReference>
<reference evidence="2" key="2">
    <citation type="submission" date="2012-02" db="EMBL/GenBank/DDBJ databases">
        <authorList>
            <person name="Genoscope - CEA"/>
        </authorList>
    </citation>
    <scope>NUCLEOTIDE SEQUENCE</scope>
</reference>
<organism evidence="2">
    <name type="scientific">uncultured Flavobacteriia bacterium</name>
    <dbReference type="NCBI Taxonomy" id="212695"/>
    <lineage>
        <taxon>Bacteria</taxon>
        <taxon>Pseudomonadati</taxon>
        <taxon>Bacteroidota</taxon>
        <taxon>Flavobacteriia</taxon>
        <taxon>environmental samples</taxon>
    </lineage>
</organism>
<protein>
    <recommendedName>
        <fullName evidence="1">Secretion system C-terminal sorting domain-containing protein</fullName>
    </recommendedName>
</protein>
<proteinExistence type="predicted"/>
<sequence>MRYSISLSILFISISFFSQKKIKLSSIAYSSVNPVQLQDIWEINLQSKEMPSPDGNSEKDRLLRLKNKLALIYPRKNTGIKSIISNDSILQELIIEEGFDGNPYNNRVPNDNTLAISKDGILILGINSRYLFYDTNDDSFIGAGSLHLFTTGFPQFNTVSKYDPKFIYDPNEDRFIITFLIGTSHQNSNICVAFSSTNDPSDDWNVYLLSGDPLETEHWTDYPAISLSEDELFITGNLLANGVSWQLGFQQSLIWQIDKFDGYNGETDLDFQVWSDIKDDTISVRNIHPARGARALRGPNQFLLSNKNFSAESDTVYLIEITNTLNSGNAQLNLTKLSLEEHYFLSPNGKQSIAKELSTNDSRMLGAIVDDNWIQYVHHSMDTAYGTSGIFHGIIENYSTEPVISGKIISDSIMDYGYPNIASTGINPNEKECVIGFNYTSPVDTNGVACCYMDNSSNYSDRIMLKSGDAPINSFVSGSIDRWGDYFGIQRMYSEPCKVWMSGMYGKISSNASWVSKVAVSDTCRNPDPIVSFDPPYNNGTLFPNPAVDWMIYDFSVDEIQIVSIGLFDIKGKLVKVLFEDQISAGENRLTFNTFFLDNGMYILRITSESKILSSKKFVKAY</sequence>
<accession>H6RER5</accession>